<dbReference type="FunFam" id="2.60.120.920:FF:000014">
    <property type="entry name" value="neuralized-like protein 4 isoform X2"/>
    <property type="match status" value="1"/>
</dbReference>
<protein>
    <recommendedName>
        <fullName evidence="2">NHR domain-containing protein</fullName>
    </recommendedName>
</protein>
<feature type="compositionally biased region" description="Polar residues" evidence="1">
    <location>
        <begin position="1232"/>
        <end position="1244"/>
    </location>
</feature>
<dbReference type="InterPro" id="IPR013320">
    <property type="entry name" value="ConA-like_dom_sf"/>
</dbReference>
<feature type="domain" description="NHR" evidence="2">
    <location>
        <begin position="618"/>
        <end position="784"/>
    </location>
</feature>
<dbReference type="Pfam" id="PF07177">
    <property type="entry name" value="Neuralized"/>
    <property type="match status" value="6"/>
</dbReference>
<comment type="caution">
    <text evidence="3">The sequence shown here is derived from an EMBL/GenBank/DDBJ whole genome shotgun (WGS) entry which is preliminary data.</text>
</comment>
<dbReference type="InterPro" id="IPR043136">
    <property type="entry name" value="B30.2/SPRY_sf"/>
</dbReference>
<accession>A0A8K0DCR5</accession>
<feature type="domain" description="NHR" evidence="2">
    <location>
        <begin position="1029"/>
        <end position="1193"/>
    </location>
</feature>
<dbReference type="FunFam" id="2.60.120.920:FF:000001">
    <property type="entry name" value="neuralized-like protein 4 isoform X1"/>
    <property type="match status" value="4"/>
</dbReference>
<dbReference type="SMART" id="SM00588">
    <property type="entry name" value="NEUZ"/>
    <property type="match status" value="6"/>
</dbReference>
<feature type="domain" description="NHR" evidence="2">
    <location>
        <begin position="821"/>
        <end position="978"/>
    </location>
</feature>
<dbReference type="Gene3D" id="2.60.120.920">
    <property type="match status" value="6"/>
</dbReference>
<dbReference type="InterPro" id="IPR006573">
    <property type="entry name" value="NHR_dom"/>
</dbReference>
<evidence type="ECO:0000313" key="3">
    <source>
        <dbReference type="EMBL" id="KAF2900858.1"/>
    </source>
</evidence>
<name>A0A8K0DCR5_IGNLU</name>
<dbReference type="InterPro" id="IPR037962">
    <property type="entry name" value="Neuralized"/>
</dbReference>
<evidence type="ECO:0000313" key="4">
    <source>
        <dbReference type="Proteomes" id="UP000801492"/>
    </source>
</evidence>
<dbReference type="PANTHER" id="PTHR12429:SF14">
    <property type="entry name" value="NEURALIZED-LIKE PROTEIN 4"/>
    <property type="match status" value="1"/>
</dbReference>
<dbReference type="PROSITE" id="PS51065">
    <property type="entry name" value="NHR"/>
    <property type="match status" value="6"/>
</dbReference>
<dbReference type="EMBL" id="VTPC01001974">
    <property type="protein sequence ID" value="KAF2900858.1"/>
    <property type="molecule type" value="Genomic_DNA"/>
</dbReference>
<organism evidence="3 4">
    <name type="scientific">Ignelater luminosus</name>
    <name type="common">Cucubano</name>
    <name type="synonym">Pyrophorus luminosus</name>
    <dbReference type="NCBI Taxonomy" id="2038154"/>
    <lineage>
        <taxon>Eukaryota</taxon>
        <taxon>Metazoa</taxon>
        <taxon>Ecdysozoa</taxon>
        <taxon>Arthropoda</taxon>
        <taxon>Hexapoda</taxon>
        <taxon>Insecta</taxon>
        <taxon>Pterygota</taxon>
        <taxon>Neoptera</taxon>
        <taxon>Endopterygota</taxon>
        <taxon>Coleoptera</taxon>
        <taxon>Polyphaga</taxon>
        <taxon>Elateriformia</taxon>
        <taxon>Elateroidea</taxon>
        <taxon>Elateridae</taxon>
        <taxon>Agrypninae</taxon>
        <taxon>Pyrophorini</taxon>
        <taxon>Ignelater</taxon>
    </lineage>
</organism>
<keyword evidence="4" id="KW-1185">Reference proteome</keyword>
<dbReference type="OrthoDB" id="49113at2759"/>
<feature type="domain" description="NHR" evidence="2">
    <location>
        <begin position="431"/>
        <end position="597"/>
    </location>
</feature>
<evidence type="ECO:0000259" key="2">
    <source>
        <dbReference type="PROSITE" id="PS51065"/>
    </source>
</evidence>
<evidence type="ECO:0000256" key="1">
    <source>
        <dbReference type="SAM" id="MobiDB-lite"/>
    </source>
</evidence>
<feature type="domain" description="NHR" evidence="2">
    <location>
        <begin position="1"/>
        <end position="165"/>
    </location>
</feature>
<dbReference type="PANTHER" id="PTHR12429">
    <property type="entry name" value="NEURALIZED"/>
    <property type="match status" value="1"/>
</dbReference>
<dbReference type="CDD" id="cd12887">
    <property type="entry name" value="SPRY_NHR_like"/>
    <property type="match status" value="5"/>
</dbReference>
<proteinExistence type="predicted"/>
<feature type="region of interest" description="Disordered" evidence="1">
    <location>
        <begin position="1220"/>
        <end position="1251"/>
    </location>
</feature>
<gene>
    <name evidence="3" type="ORF">ILUMI_05336</name>
</gene>
<feature type="domain" description="NHR" evidence="2">
    <location>
        <begin position="229"/>
        <end position="396"/>
    </location>
</feature>
<sequence length="1422" mass="157703">MAYFHYRCGERITLQNENCTAVRNDNDFDHGLVITAEPLVNDILFEIKIDRKVNSWSGSLEIGVTECDPLHFEFPPCASRLQCGTWIMTGNSILKDGILLVEKYGIDLDKLNQEDRIGLMRTSEGDLIFYINGESQGVAAENMPPVLYAVVDLYGKCVQVTITSPSMREHNNDDCLSGSSVLAIDNDILNVTLGADLSELSLSSSNSLDIRMDMNVSLSLPEESPRFDKLRFHERCGSLVKLSNGHRSAERRRPLDEFNNGVVMTHRALRDSELFEIRIDRLVDKWSGSIEMGVTTHNPSTLVFPATMTNMRSGTIMMSGCGILTNGKGTRREYGDFNLDELNEGDRVGMMRKPNGDLHYFINGSDQGVAAQRVPCSTWGVIDLYGMTIKVSIVERDEREEHNLNMRRSTRVEEQLYPPIEPQPVSDYYDRLTFHPNCGAHAQVINNGRTALRPNAADDFNNGVVLTSRPLKLGELFEVRLERVVTKWAGSIEIGVTTHSPTDLEFPFTMTNVRSGTWMMTGSGIMHNGTTVLEQYGVNLDRLQVGDRVGVVRKESGLLHFFVNGVDQGTAATNVAERVYGVIDLYGQAVEATIVDMFDYNSPDTIHSSLSNTTLYSDLRFHHVHGKNARIINNGQTAIRPRPLAEFNDAIVFSNRPLRDGELFEVTLENMVDRWSGSIEIGVTAARPDDLELPSTATDLAQDTWMLSGSSVMENGTTIRNNYACDLDTLGAGIRIGVMRSAEKTLEFYKDGVPQGLACVVTHSNIYAVVDLYGQCAQVSIPCISPIAPLASVAVESCPRSDTSVSLQAASVVQPPIEADLHRFHECHGKGLTLSEGGRIAVRGRDLRQCIAFSATPLAQDELFEFTVLSLASQFSGTLCLGITTLLPSPSIGSLPQDCCYVTGNELRWKNKVIQQFTPNLNWLRVGDRLGLLKMHDGSIKIIINSEELHLHFPNMTENQYAILELRGSCSAVAVTSRKIPISPLTTVRLQDSLELALEQDQVKVEPVIDVEPVEVPKNVDSESSSTTRYEFHENHGRNIELLGDRTVARRVASYNQGLVIVQPALQPGQMVKVLLEQLDMKWFSSLLVGVVSGPPERLNLPVSGLAIKGACCIMSNDWISINGIKTKSKYSKLSNLTPGTHVGIMLTENSSVQLFIDGVAEEPLQYSVPSGQPCYAVFDLYGQCQQIKLINENEDEPTTTSSSAVDFEKADLESCEKERSETSLSLPLPTITASPSSSYQKHTPSPPHKPCIYQQDCEQYKKMLLLPDEFFTTDEPTCYCNNCCKLCDDKVKDEPLRGWVKFPLRNLNNLQTEKWHTAYYGTKLAFVRSILDRGQPLTKGQEQWGNLVCQKGDDLQIVFNPSLQNCAIEGFKIDGTKDVCAAFQLLVKPGAYSIARDCPEWSTKETGALVLHALLLRVQMP</sequence>
<dbReference type="SUPFAM" id="SSF49899">
    <property type="entry name" value="Concanavalin A-like lectins/glucanases"/>
    <property type="match status" value="2"/>
</dbReference>
<reference evidence="3" key="1">
    <citation type="submission" date="2019-08" db="EMBL/GenBank/DDBJ databases">
        <title>The genome of the North American firefly Photinus pyralis.</title>
        <authorList>
            <consortium name="Photinus pyralis genome working group"/>
            <person name="Fallon T.R."/>
            <person name="Sander Lower S.E."/>
            <person name="Weng J.-K."/>
        </authorList>
    </citation>
    <scope>NUCLEOTIDE SEQUENCE</scope>
    <source>
        <strain evidence="3">TRF0915ILg1</strain>
        <tissue evidence="3">Whole body</tissue>
    </source>
</reference>
<dbReference type="Proteomes" id="UP000801492">
    <property type="component" value="Unassembled WGS sequence"/>
</dbReference>